<reference evidence="1" key="1">
    <citation type="submission" date="2020-08" db="EMBL/GenBank/DDBJ databases">
        <title>Multicomponent nature underlies the extraordinary mechanical properties of spider dragline silk.</title>
        <authorList>
            <person name="Kono N."/>
            <person name="Nakamura H."/>
            <person name="Mori M."/>
            <person name="Yoshida Y."/>
            <person name="Ohtoshi R."/>
            <person name="Malay A.D."/>
            <person name="Moran D.A.P."/>
            <person name="Tomita M."/>
            <person name="Numata K."/>
            <person name="Arakawa K."/>
        </authorList>
    </citation>
    <scope>NUCLEOTIDE SEQUENCE</scope>
</reference>
<dbReference type="EMBL" id="BMAW01086683">
    <property type="protein sequence ID" value="GFU48354.1"/>
    <property type="molecule type" value="Genomic_DNA"/>
</dbReference>
<accession>A0A8X6ULH0</accession>
<dbReference type="AlphaFoldDB" id="A0A8X6ULH0"/>
<evidence type="ECO:0000313" key="2">
    <source>
        <dbReference type="Proteomes" id="UP000887013"/>
    </source>
</evidence>
<comment type="caution">
    <text evidence="1">The sequence shown here is derived from an EMBL/GenBank/DDBJ whole genome shotgun (WGS) entry which is preliminary data.</text>
</comment>
<gene>
    <name evidence="1" type="ORF">NPIL_173471</name>
</gene>
<keyword evidence="2" id="KW-1185">Reference proteome</keyword>
<proteinExistence type="predicted"/>
<name>A0A8X6ULH0_NEPPI</name>
<organism evidence="1 2">
    <name type="scientific">Nephila pilipes</name>
    <name type="common">Giant wood spider</name>
    <name type="synonym">Nephila maculata</name>
    <dbReference type="NCBI Taxonomy" id="299642"/>
    <lineage>
        <taxon>Eukaryota</taxon>
        <taxon>Metazoa</taxon>
        <taxon>Ecdysozoa</taxon>
        <taxon>Arthropoda</taxon>
        <taxon>Chelicerata</taxon>
        <taxon>Arachnida</taxon>
        <taxon>Araneae</taxon>
        <taxon>Araneomorphae</taxon>
        <taxon>Entelegynae</taxon>
        <taxon>Araneoidea</taxon>
        <taxon>Nephilidae</taxon>
        <taxon>Nephila</taxon>
    </lineage>
</organism>
<protein>
    <submittedName>
        <fullName evidence="1">Uncharacterized protein</fullName>
    </submittedName>
</protein>
<sequence length="127" mass="14654">MIITMIFEVCLLILQWAVRAFAGFDLLYFIEIILFELMMEFINYATKEFFNGFAFDPANTLETTTDAAVVHSPTVEKTYEALELKSKLVPRQETTFLTETPYQQKDQVATIPVVRSFFNEWKDGSSS</sequence>
<dbReference type="Proteomes" id="UP000887013">
    <property type="component" value="Unassembled WGS sequence"/>
</dbReference>
<evidence type="ECO:0000313" key="1">
    <source>
        <dbReference type="EMBL" id="GFU48354.1"/>
    </source>
</evidence>